<dbReference type="SUPFAM" id="SSF51621">
    <property type="entry name" value="Phosphoenolpyruvate/pyruvate domain"/>
    <property type="match status" value="1"/>
</dbReference>
<evidence type="ECO:0000259" key="22">
    <source>
        <dbReference type="Pfam" id="PF05524"/>
    </source>
</evidence>
<dbReference type="GO" id="GO:0009401">
    <property type="term" value="P:phosphoenolpyruvate-dependent sugar phosphotransferase system"/>
    <property type="evidence" value="ECO:0007669"/>
    <property type="project" value="UniProtKB-KW"/>
</dbReference>
<keyword evidence="12 16" id="KW-0479">Metal-binding</keyword>
<evidence type="ECO:0000256" key="11">
    <source>
        <dbReference type="ARBA" id="ARBA00022683"/>
    </source>
</evidence>
<dbReference type="Proteomes" id="UP000273022">
    <property type="component" value="Unassembled WGS sequence"/>
</dbReference>
<sequence>MSLAGVAVSSGVAFGQAVHLIEQDCSVDFHLLPKSEIKPEKQRLTQAVKELISILETGQNGLEIDSENFQLIDADILLLQDEDLLNDMLIAIENQRFSASLAVDRIFDFQASEIEALNDPILASRAYDIRCLSNRLIASINGTLTWDLSHLRQASILFAKDITPAEFAMLPQQNISGIILETGGLTSHTAILARAAGIPALFNCSYQELSIRNGQTVILDAISGVLHAKPSQELQSALRLKQLNESERLQQLLTFKDKEAITQDGHKVALYANVGNLSEITRTTELGAQGVGLFRTEFMLMNATEYPNEQNQFLLYCDALHVLDGCPLTIRTLDIGADKDLPFEHHAHEENPALGIRGCRYTLAHPELLKPQLKAALRAANHGSIRLMFPMINQIEELDSILQEIEICKQELVSEEVGFGDFEIGLMIETPAAVMNINSLLPHLDFVSIGTNDLTQYTMAADRGNPQLTKAFPSLSPAILNLIKMTITAAKVFDVKVSLCGELASDKRAVAVLVGMGLEELSINLSSLLEIKSTICDGNYNNWQTLANSALKTSRVSELHELVCN</sequence>
<accession>A0A3A6TJB4</accession>
<feature type="active site" description="Tele-phosphohistidine intermediate" evidence="17">
    <location>
        <position position="188"/>
    </location>
</feature>
<feature type="binding site" evidence="18">
    <location>
        <position position="463"/>
    </location>
    <ligand>
        <name>phosphoenolpyruvate</name>
        <dbReference type="ChEBI" id="CHEBI:58702"/>
    </ligand>
</feature>
<evidence type="ECO:0000313" key="24">
    <source>
        <dbReference type="Proteomes" id="UP000273022"/>
    </source>
</evidence>
<dbReference type="Gene3D" id="3.50.30.10">
    <property type="entry name" value="Phosphohistidine domain"/>
    <property type="match status" value="1"/>
</dbReference>
<evidence type="ECO:0000256" key="3">
    <source>
        <dbReference type="ARBA" id="ARBA00004496"/>
    </source>
</evidence>
<dbReference type="PANTHER" id="PTHR46244">
    <property type="entry name" value="PHOSPHOENOLPYRUVATE-PROTEIN PHOSPHOTRANSFERASE"/>
    <property type="match status" value="1"/>
</dbReference>
<dbReference type="InterPro" id="IPR015813">
    <property type="entry name" value="Pyrv/PenolPyrv_kinase-like_dom"/>
</dbReference>
<dbReference type="InterPro" id="IPR050499">
    <property type="entry name" value="PEP-utilizing_PTS_enzyme"/>
</dbReference>
<dbReference type="PROSITE" id="PS00370">
    <property type="entry name" value="PEP_ENZYMES_PHOS_SITE"/>
    <property type="match status" value="1"/>
</dbReference>
<dbReference type="InterPro" id="IPR008279">
    <property type="entry name" value="PEP-util_enz_mobile_dom"/>
</dbReference>
<evidence type="ECO:0000259" key="20">
    <source>
        <dbReference type="Pfam" id="PF00391"/>
    </source>
</evidence>
<feature type="binding site" evidence="18">
    <location>
        <position position="331"/>
    </location>
    <ligand>
        <name>phosphoenolpyruvate</name>
        <dbReference type="ChEBI" id="CHEBI:58702"/>
    </ligand>
</feature>
<evidence type="ECO:0000256" key="10">
    <source>
        <dbReference type="ARBA" id="ARBA00022679"/>
    </source>
</evidence>
<dbReference type="PRINTS" id="PR01736">
    <property type="entry name" value="PHPHTRNFRASE"/>
</dbReference>
<feature type="domain" description="PEP-utilising enzyme C-terminal" evidence="21">
    <location>
        <begin position="254"/>
        <end position="535"/>
    </location>
</feature>
<feature type="binding site" evidence="19">
    <location>
        <position position="429"/>
    </location>
    <ligand>
        <name>Mg(2+)</name>
        <dbReference type="ChEBI" id="CHEBI:18420"/>
    </ligand>
</feature>
<keyword evidence="10 16" id="KW-0808">Transferase</keyword>
<name>A0A3A6TJB4_9GAMM</name>
<dbReference type="OrthoDB" id="9765468at2"/>
<evidence type="ECO:0000256" key="9">
    <source>
        <dbReference type="ARBA" id="ARBA00022597"/>
    </source>
</evidence>
<keyword evidence="9 16" id="KW-0762">Sugar transport</keyword>
<keyword evidence="11 16" id="KW-0598">Phosphotransferase system</keyword>
<feature type="active site" description="Proton donor" evidence="17">
    <location>
        <position position="500"/>
    </location>
</feature>
<dbReference type="GO" id="GO:0005737">
    <property type="term" value="C:cytoplasm"/>
    <property type="evidence" value="ECO:0007669"/>
    <property type="project" value="UniProtKB-SubCell"/>
</dbReference>
<dbReference type="Gene3D" id="3.20.20.60">
    <property type="entry name" value="Phosphoenolpyruvate-binding domains"/>
    <property type="match status" value="1"/>
</dbReference>
<dbReference type="InterPro" id="IPR036637">
    <property type="entry name" value="Phosphohistidine_dom_sf"/>
</dbReference>
<organism evidence="23 24">
    <name type="scientific">Parashewanella spongiae</name>
    <dbReference type="NCBI Taxonomy" id="342950"/>
    <lineage>
        <taxon>Bacteria</taxon>
        <taxon>Pseudomonadati</taxon>
        <taxon>Pseudomonadota</taxon>
        <taxon>Gammaproteobacteria</taxon>
        <taxon>Alteromonadales</taxon>
        <taxon>Shewanellaceae</taxon>
        <taxon>Parashewanella</taxon>
    </lineage>
</organism>
<dbReference type="Pfam" id="PF05524">
    <property type="entry name" value="PEP-utilisers_N"/>
    <property type="match status" value="1"/>
</dbReference>
<protein>
    <recommendedName>
        <fullName evidence="6 16">Phosphoenolpyruvate-protein phosphotransferase</fullName>
        <ecNumber evidence="5 16">2.7.3.9</ecNumber>
    </recommendedName>
    <alternativeName>
        <fullName evidence="15 16">Phosphotransferase system, enzyme I</fullName>
    </alternativeName>
</protein>
<dbReference type="InterPro" id="IPR040442">
    <property type="entry name" value="Pyrv_kinase-like_dom_sf"/>
</dbReference>
<dbReference type="EMBL" id="QYYH01000123">
    <property type="protein sequence ID" value="RJY07379.1"/>
    <property type="molecule type" value="Genomic_DNA"/>
</dbReference>
<evidence type="ECO:0000256" key="4">
    <source>
        <dbReference type="ARBA" id="ARBA00007837"/>
    </source>
</evidence>
<dbReference type="NCBIfam" id="TIGR01417">
    <property type="entry name" value="PTS_I_fam"/>
    <property type="match status" value="1"/>
</dbReference>
<comment type="caution">
    <text evidence="23">The sequence shown here is derived from an EMBL/GenBank/DDBJ whole genome shotgun (WGS) entry which is preliminary data.</text>
</comment>
<evidence type="ECO:0000256" key="1">
    <source>
        <dbReference type="ARBA" id="ARBA00000683"/>
    </source>
</evidence>
<evidence type="ECO:0000256" key="13">
    <source>
        <dbReference type="ARBA" id="ARBA00022777"/>
    </source>
</evidence>
<dbReference type="RefSeq" id="WP_121854616.1">
    <property type="nucleotide sequence ID" value="NZ_CP037952.1"/>
</dbReference>
<dbReference type="Gene3D" id="1.10.274.10">
    <property type="entry name" value="PtsI, HPr-binding domain"/>
    <property type="match status" value="1"/>
</dbReference>
<keyword evidence="13 16" id="KW-0418">Kinase</keyword>
<evidence type="ECO:0000256" key="19">
    <source>
        <dbReference type="PIRSR" id="PIRSR000732-3"/>
    </source>
</evidence>
<feature type="domain" description="PEP-utilising enzyme mobile" evidence="20">
    <location>
        <begin position="153"/>
        <end position="224"/>
    </location>
</feature>
<dbReference type="InterPro" id="IPR006318">
    <property type="entry name" value="PTS_EI-like"/>
</dbReference>
<keyword evidence="24" id="KW-1185">Reference proteome</keyword>
<evidence type="ECO:0000256" key="12">
    <source>
        <dbReference type="ARBA" id="ARBA00022723"/>
    </source>
</evidence>
<feature type="binding site" evidence="18">
    <location>
        <position position="295"/>
    </location>
    <ligand>
        <name>phosphoenolpyruvate</name>
        <dbReference type="ChEBI" id="CHEBI:58702"/>
    </ligand>
</feature>
<keyword evidence="14 16" id="KW-0460">Magnesium</keyword>
<evidence type="ECO:0000256" key="7">
    <source>
        <dbReference type="ARBA" id="ARBA00022448"/>
    </source>
</evidence>
<dbReference type="PROSITE" id="PS00742">
    <property type="entry name" value="PEP_ENZYMES_2"/>
    <property type="match status" value="1"/>
</dbReference>
<feature type="binding site" evidence="19">
    <location>
        <position position="453"/>
    </location>
    <ligand>
        <name>Mg(2+)</name>
        <dbReference type="ChEBI" id="CHEBI:18420"/>
    </ligand>
</feature>
<dbReference type="PANTHER" id="PTHR46244:SF6">
    <property type="entry name" value="PHOSPHOENOLPYRUVATE-PROTEIN PHOSPHOTRANSFERASE"/>
    <property type="match status" value="1"/>
</dbReference>
<dbReference type="PIRSF" id="PIRSF000732">
    <property type="entry name" value="PTS_enzyme_I"/>
    <property type="match status" value="1"/>
</dbReference>
<dbReference type="SUPFAM" id="SSF52009">
    <property type="entry name" value="Phosphohistidine domain"/>
    <property type="match status" value="1"/>
</dbReference>
<dbReference type="EC" id="2.7.3.9" evidence="5 16"/>
<dbReference type="GO" id="GO:0046872">
    <property type="term" value="F:metal ion binding"/>
    <property type="evidence" value="ECO:0007669"/>
    <property type="project" value="UniProtKB-KW"/>
</dbReference>
<keyword evidence="23" id="KW-0670">Pyruvate</keyword>
<dbReference type="InterPro" id="IPR036618">
    <property type="entry name" value="PtsI_HPr-bd_sf"/>
</dbReference>
<feature type="binding site" evidence="18">
    <location>
        <begin position="452"/>
        <end position="453"/>
    </location>
    <ligand>
        <name>phosphoenolpyruvate</name>
        <dbReference type="ChEBI" id="CHEBI:58702"/>
    </ligand>
</feature>
<comment type="cofactor">
    <cofactor evidence="2 16 19">
        <name>Mg(2+)</name>
        <dbReference type="ChEBI" id="CHEBI:18420"/>
    </cofactor>
</comment>
<evidence type="ECO:0000256" key="6">
    <source>
        <dbReference type="ARBA" id="ARBA00016544"/>
    </source>
</evidence>
<comment type="similarity">
    <text evidence="4 16">Belongs to the PEP-utilizing enzyme family.</text>
</comment>
<keyword evidence="7 16" id="KW-0813">Transport</keyword>
<dbReference type="SUPFAM" id="SSF47831">
    <property type="entry name" value="Enzyme I of the PEP:sugar phosphotransferase system HPr-binding (sub)domain"/>
    <property type="match status" value="1"/>
</dbReference>
<keyword evidence="8 16" id="KW-0963">Cytoplasm</keyword>
<comment type="subcellular location">
    <subcellularLocation>
        <location evidence="3 16">Cytoplasm</location>
    </subcellularLocation>
</comment>
<comment type="function">
    <text evidence="16">General (non sugar-specific) component of the phosphoenolpyruvate-dependent sugar phosphotransferase system (sugar PTS). This major carbohydrate active-transport system catalyzes the phosphorylation of incoming sugar substrates concomitantly with their translocation across the cell membrane. Enzyme I transfers the phosphoryl group from phosphoenolpyruvate (PEP) to the phosphoryl carrier protein (HPr).</text>
</comment>
<dbReference type="InterPro" id="IPR024692">
    <property type="entry name" value="PTS_EI"/>
</dbReference>
<dbReference type="AlphaFoldDB" id="A0A3A6TJB4"/>
<dbReference type="Pfam" id="PF02896">
    <property type="entry name" value="PEP-utilizers_C"/>
    <property type="match status" value="1"/>
</dbReference>
<evidence type="ECO:0000256" key="14">
    <source>
        <dbReference type="ARBA" id="ARBA00022842"/>
    </source>
</evidence>
<evidence type="ECO:0000256" key="16">
    <source>
        <dbReference type="PIRNR" id="PIRNR000732"/>
    </source>
</evidence>
<reference evidence="23 24" key="1">
    <citation type="submission" date="2018-09" db="EMBL/GenBank/DDBJ databases">
        <title>Phylogeny of the Shewanellaceae, and recommendation for two new genera, Pseudoshewanella and Parashewanella.</title>
        <authorList>
            <person name="Wang G."/>
        </authorList>
    </citation>
    <scope>NUCLEOTIDE SEQUENCE [LARGE SCALE GENOMIC DNA]</scope>
    <source>
        <strain evidence="23 24">KCTC 22492</strain>
    </source>
</reference>
<dbReference type="Pfam" id="PF00391">
    <property type="entry name" value="PEP-utilizers"/>
    <property type="match status" value="1"/>
</dbReference>
<evidence type="ECO:0000256" key="8">
    <source>
        <dbReference type="ARBA" id="ARBA00022490"/>
    </source>
</evidence>
<evidence type="ECO:0000256" key="15">
    <source>
        <dbReference type="ARBA" id="ARBA00033235"/>
    </source>
</evidence>
<evidence type="ECO:0000256" key="5">
    <source>
        <dbReference type="ARBA" id="ARBA00012232"/>
    </source>
</evidence>
<gene>
    <name evidence="23" type="primary">ptsP</name>
    <name evidence="23" type="ORF">D5R81_15935</name>
</gene>
<dbReference type="GO" id="GO:0016301">
    <property type="term" value="F:kinase activity"/>
    <property type="evidence" value="ECO:0007669"/>
    <property type="project" value="UniProtKB-KW"/>
</dbReference>
<dbReference type="InterPro" id="IPR023151">
    <property type="entry name" value="PEP_util_CS"/>
</dbReference>
<dbReference type="InterPro" id="IPR008731">
    <property type="entry name" value="PTS_EIN"/>
</dbReference>
<evidence type="ECO:0000256" key="17">
    <source>
        <dbReference type="PIRSR" id="PIRSR000732-1"/>
    </source>
</evidence>
<dbReference type="InterPro" id="IPR018274">
    <property type="entry name" value="PEP_util_AS"/>
</dbReference>
<feature type="domain" description="Phosphotransferase system enzyme I N-terminal" evidence="22">
    <location>
        <begin position="5"/>
        <end position="125"/>
    </location>
</feature>
<evidence type="ECO:0000256" key="2">
    <source>
        <dbReference type="ARBA" id="ARBA00001946"/>
    </source>
</evidence>
<dbReference type="InterPro" id="IPR000121">
    <property type="entry name" value="PEP_util_C"/>
</dbReference>
<evidence type="ECO:0000256" key="18">
    <source>
        <dbReference type="PIRSR" id="PIRSR000732-2"/>
    </source>
</evidence>
<comment type="catalytic activity">
    <reaction evidence="1 16">
        <text>L-histidyl-[protein] + phosphoenolpyruvate = N(pros)-phospho-L-histidyl-[protein] + pyruvate</text>
        <dbReference type="Rhea" id="RHEA:23880"/>
        <dbReference type="Rhea" id="RHEA-COMP:9745"/>
        <dbReference type="Rhea" id="RHEA-COMP:9746"/>
        <dbReference type="ChEBI" id="CHEBI:15361"/>
        <dbReference type="ChEBI" id="CHEBI:29979"/>
        <dbReference type="ChEBI" id="CHEBI:58702"/>
        <dbReference type="ChEBI" id="CHEBI:64837"/>
        <dbReference type="EC" id="2.7.3.9"/>
    </reaction>
</comment>
<evidence type="ECO:0000313" key="23">
    <source>
        <dbReference type="EMBL" id="RJY07379.1"/>
    </source>
</evidence>
<proteinExistence type="inferred from homology"/>
<evidence type="ECO:0000259" key="21">
    <source>
        <dbReference type="Pfam" id="PF02896"/>
    </source>
</evidence>
<dbReference type="GO" id="GO:0008965">
    <property type="term" value="F:phosphoenolpyruvate-protein phosphotransferase activity"/>
    <property type="evidence" value="ECO:0007669"/>
    <property type="project" value="UniProtKB-EC"/>
</dbReference>